<feature type="domain" description="Helicase ATP-binding" evidence="5">
    <location>
        <begin position="149"/>
        <end position="317"/>
    </location>
</feature>
<dbReference type="PROSITE" id="PS51194">
    <property type="entry name" value="HELICASE_CTER"/>
    <property type="match status" value="1"/>
</dbReference>
<organism evidence="7 8">
    <name type="scientific">Amphritea opalescens</name>
    <dbReference type="NCBI Taxonomy" id="2490544"/>
    <lineage>
        <taxon>Bacteria</taxon>
        <taxon>Pseudomonadati</taxon>
        <taxon>Pseudomonadota</taxon>
        <taxon>Gammaproteobacteria</taxon>
        <taxon>Oceanospirillales</taxon>
        <taxon>Oceanospirillaceae</taxon>
        <taxon>Amphritea</taxon>
    </lineage>
</organism>
<dbReference type="OrthoDB" id="9815222at2"/>
<dbReference type="SMART" id="SM00490">
    <property type="entry name" value="HELICc"/>
    <property type="match status" value="1"/>
</dbReference>
<dbReference type="Pfam" id="PF00270">
    <property type="entry name" value="DEAD"/>
    <property type="match status" value="1"/>
</dbReference>
<evidence type="ECO:0000313" key="7">
    <source>
        <dbReference type="EMBL" id="RTE66122.1"/>
    </source>
</evidence>
<comment type="caution">
    <text evidence="7">The sequence shown here is derived from an EMBL/GenBank/DDBJ whole genome shotgun (WGS) entry which is preliminary data.</text>
</comment>
<evidence type="ECO:0000256" key="1">
    <source>
        <dbReference type="ARBA" id="ARBA00022741"/>
    </source>
</evidence>
<dbReference type="SMART" id="SM00487">
    <property type="entry name" value="DEXDc"/>
    <property type="match status" value="1"/>
</dbReference>
<dbReference type="GO" id="GO:0004386">
    <property type="term" value="F:helicase activity"/>
    <property type="evidence" value="ECO:0007669"/>
    <property type="project" value="UniProtKB-KW"/>
</dbReference>
<sequence>MNIDIKENIEFLIKKLETASILQQLPDSFQSNINVEFDDREINSLAGYSSILSLSEEPNDTSLSYEIITRLIEYTNGDCARVISAADLIFSRIGNFPGRSLLRERHINPSSRSISPSLKLECVAREAENTAYTDGEKSILLTDFQYKLLSSLDSEESLSVSAPTSAGKSFVLNLDLIRKVKSDTGQSIVYVVPTRALISEVSHRIRTTLRSENINDVIVRTAPFPVAKEKIKQAVVYVFTQERLMSFINSQDEKPFISSLIVDEAHEIQNGKRGIILQNAINITLSRFDKVKVLFASPLIKNPAYFLSLFGRTTNGRYFVEQVSPVSQNIILVSEVKNKPKEVEISLLSRDKKITIGQVKINFKFREGKIIQRANFALSISSQNESIISFSNGPAEAEKIACHIADLSPDFQPSNAILTFVDFIKREVHREYSLADCIMNGVAFHYGNMPSLVRSGVEDLFREGHIKIICCTSTLLQGVNLPAKHIIIENPMSGDDPMTRADFLNLAGRAGRLLQEFHGNIWCIRSSEWKSNCYEGERLQEISSAISNVMEDGGSVVQEILGNVENISGDIDIAKAEAALGKLYHDYLVDPELSFVEQYRNEHNSKALDETIDAIKNIEVSLPIRILENNQSLRPDHLQKLYLYLKSKDSLADVVPISPYIEGAKDRMEEIFKAITICFDWDVTDRYRSWVSYLAYKWVWGESIGKILSERVIYMKSIDSSSNVSSVIRGCLSVLEEAIRFRLVKYFSAYIEILKHVALEAGYNKESESVEPYHIYLEFGSCSRHALNLMALGISRFTALHLENKFDLPKDIEAEEYLEVMRGMNIDSMNMPVLCKQEVRDLLS</sequence>
<dbReference type="Proteomes" id="UP000283087">
    <property type="component" value="Unassembled WGS sequence"/>
</dbReference>
<evidence type="ECO:0000313" key="8">
    <source>
        <dbReference type="Proteomes" id="UP000283087"/>
    </source>
</evidence>
<keyword evidence="3 7" id="KW-0347">Helicase</keyword>
<protein>
    <submittedName>
        <fullName evidence="7">DEAD/DEAH box helicase</fullName>
    </submittedName>
</protein>
<dbReference type="GO" id="GO:0016787">
    <property type="term" value="F:hydrolase activity"/>
    <property type="evidence" value="ECO:0007669"/>
    <property type="project" value="UniProtKB-KW"/>
</dbReference>
<dbReference type="InterPro" id="IPR011545">
    <property type="entry name" value="DEAD/DEAH_box_helicase_dom"/>
</dbReference>
<reference evidence="7 8" key="1">
    <citation type="submission" date="2018-11" db="EMBL/GenBank/DDBJ databases">
        <title>The draft genome sequence of Amphritea opalescens ANRC-JH13T.</title>
        <authorList>
            <person name="Fang Z."/>
            <person name="Zhang Y."/>
            <person name="Han X."/>
        </authorList>
    </citation>
    <scope>NUCLEOTIDE SEQUENCE [LARGE SCALE GENOMIC DNA]</scope>
    <source>
        <strain evidence="7 8">ANRC-JH13</strain>
    </source>
</reference>
<gene>
    <name evidence="7" type="ORF">EH243_08355</name>
</gene>
<dbReference type="RefSeq" id="WP_126158195.1">
    <property type="nucleotide sequence ID" value="NZ_RQXW01000006.1"/>
</dbReference>
<dbReference type="PANTHER" id="PTHR47961">
    <property type="entry name" value="DNA POLYMERASE THETA, PUTATIVE (AFU_ORTHOLOGUE AFUA_1G05260)-RELATED"/>
    <property type="match status" value="1"/>
</dbReference>
<dbReference type="GO" id="GO:0003676">
    <property type="term" value="F:nucleic acid binding"/>
    <property type="evidence" value="ECO:0007669"/>
    <property type="project" value="InterPro"/>
</dbReference>
<keyword evidence="1" id="KW-0547">Nucleotide-binding</keyword>
<dbReference type="EMBL" id="RQXW01000006">
    <property type="protein sequence ID" value="RTE66122.1"/>
    <property type="molecule type" value="Genomic_DNA"/>
</dbReference>
<evidence type="ECO:0000256" key="4">
    <source>
        <dbReference type="ARBA" id="ARBA00022840"/>
    </source>
</evidence>
<dbReference type="InterPro" id="IPR001650">
    <property type="entry name" value="Helicase_C-like"/>
</dbReference>
<dbReference type="SUPFAM" id="SSF52540">
    <property type="entry name" value="P-loop containing nucleoside triphosphate hydrolases"/>
    <property type="match status" value="2"/>
</dbReference>
<keyword evidence="8" id="KW-1185">Reference proteome</keyword>
<dbReference type="InterPro" id="IPR014001">
    <property type="entry name" value="Helicase_ATP-bd"/>
</dbReference>
<proteinExistence type="predicted"/>
<dbReference type="InterPro" id="IPR027417">
    <property type="entry name" value="P-loop_NTPase"/>
</dbReference>
<evidence type="ECO:0000256" key="2">
    <source>
        <dbReference type="ARBA" id="ARBA00022801"/>
    </source>
</evidence>
<evidence type="ECO:0000259" key="6">
    <source>
        <dbReference type="PROSITE" id="PS51194"/>
    </source>
</evidence>
<dbReference type="Gene3D" id="3.40.50.300">
    <property type="entry name" value="P-loop containing nucleotide triphosphate hydrolases"/>
    <property type="match status" value="2"/>
</dbReference>
<evidence type="ECO:0000256" key="3">
    <source>
        <dbReference type="ARBA" id="ARBA00022806"/>
    </source>
</evidence>
<dbReference type="Pfam" id="PF00271">
    <property type="entry name" value="Helicase_C"/>
    <property type="match status" value="1"/>
</dbReference>
<dbReference type="InterPro" id="IPR050474">
    <property type="entry name" value="Hel308_SKI2-like"/>
</dbReference>
<dbReference type="AlphaFoldDB" id="A0A430KRK8"/>
<name>A0A430KRK8_9GAMM</name>
<keyword evidence="4" id="KW-0067">ATP-binding</keyword>
<dbReference type="PROSITE" id="PS51192">
    <property type="entry name" value="HELICASE_ATP_BIND_1"/>
    <property type="match status" value="1"/>
</dbReference>
<dbReference type="GO" id="GO:0005524">
    <property type="term" value="F:ATP binding"/>
    <property type="evidence" value="ECO:0007669"/>
    <property type="project" value="UniProtKB-KW"/>
</dbReference>
<accession>A0A430KRK8</accession>
<keyword evidence="2" id="KW-0378">Hydrolase</keyword>
<feature type="domain" description="Helicase C-terminal" evidence="6">
    <location>
        <begin position="403"/>
        <end position="568"/>
    </location>
</feature>
<dbReference type="PANTHER" id="PTHR47961:SF6">
    <property type="entry name" value="DNA-DIRECTED DNA POLYMERASE"/>
    <property type="match status" value="1"/>
</dbReference>
<evidence type="ECO:0000259" key="5">
    <source>
        <dbReference type="PROSITE" id="PS51192"/>
    </source>
</evidence>